<dbReference type="KEGG" id="plyc:GXP70_18160"/>
<dbReference type="AlphaFoldDB" id="A0A6C0FXA7"/>
<evidence type="ECO:0000313" key="2">
    <source>
        <dbReference type="Proteomes" id="UP000476064"/>
    </source>
</evidence>
<proteinExistence type="predicted"/>
<reference evidence="1 2" key="1">
    <citation type="submission" date="2020-01" db="EMBL/GenBank/DDBJ databases">
        <title>Paenibacillus sp. nov., isolated from tomato rhizosphere.</title>
        <authorList>
            <person name="Weon H.-Y."/>
            <person name="Lee S.A."/>
        </authorList>
    </citation>
    <scope>NUCLEOTIDE SEQUENCE [LARGE SCALE GENOMIC DNA]</scope>
    <source>
        <strain evidence="1 2">12200R-189</strain>
    </source>
</reference>
<keyword evidence="2" id="KW-1185">Reference proteome</keyword>
<organism evidence="1 2">
    <name type="scientific">Paenibacillus lycopersici</name>
    <dbReference type="NCBI Taxonomy" id="2704462"/>
    <lineage>
        <taxon>Bacteria</taxon>
        <taxon>Bacillati</taxon>
        <taxon>Bacillota</taxon>
        <taxon>Bacilli</taxon>
        <taxon>Bacillales</taxon>
        <taxon>Paenibacillaceae</taxon>
        <taxon>Paenibacillus</taxon>
    </lineage>
</organism>
<accession>A0A6C0FXA7</accession>
<dbReference type="RefSeq" id="WP_162358147.1">
    <property type="nucleotide sequence ID" value="NZ_CP048209.1"/>
</dbReference>
<name>A0A6C0FXA7_9BACL</name>
<dbReference type="EMBL" id="CP048209">
    <property type="protein sequence ID" value="QHT61708.1"/>
    <property type="molecule type" value="Genomic_DNA"/>
</dbReference>
<evidence type="ECO:0000313" key="1">
    <source>
        <dbReference type="EMBL" id="QHT61708.1"/>
    </source>
</evidence>
<sequence length="139" mass="15732">MLKIKRGTFLHVESELYAYHDTLREIVRIKNDLLQGKTSEDENVGGGKSNLPGDPTGRTAILLVSHKRLEQMMNVVDAIESVVSGLPDDRQKLIQLRYWTRPQTLTWDGIAAEIPAHRATVFRWRDGIITAIAARAGWR</sequence>
<dbReference type="Proteomes" id="UP000476064">
    <property type="component" value="Chromosome"/>
</dbReference>
<dbReference type="InterPro" id="IPR006523">
    <property type="entry name" value="RinA"/>
</dbReference>
<dbReference type="NCBIfam" id="TIGR01636">
    <property type="entry name" value="phage_rinA"/>
    <property type="match status" value="1"/>
</dbReference>
<gene>
    <name evidence="1" type="ORF">GXP70_18160</name>
</gene>
<protein>
    <submittedName>
        <fullName evidence="1">Transcriptional regulator</fullName>
    </submittedName>
</protein>